<dbReference type="EMBL" id="JBFDAA010000006">
    <property type="protein sequence ID" value="KAL1131299.1"/>
    <property type="molecule type" value="Genomic_DNA"/>
</dbReference>
<protein>
    <recommendedName>
        <fullName evidence="10">Cytochrome P450</fullName>
    </recommendedName>
</protein>
<organism evidence="8 9">
    <name type="scientific">Ranatra chinensis</name>
    <dbReference type="NCBI Taxonomy" id="642074"/>
    <lineage>
        <taxon>Eukaryota</taxon>
        <taxon>Metazoa</taxon>
        <taxon>Ecdysozoa</taxon>
        <taxon>Arthropoda</taxon>
        <taxon>Hexapoda</taxon>
        <taxon>Insecta</taxon>
        <taxon>Pterygota</taxon>
        <taxon>Neoptera</taxon>
        <taxon>Paraneoptera</taxon>
        <taxon>Hemiptera</taxon>
        <taxon>Heteroptera</taxon>
        <taxon>Panheteroptera</taxon>
        <taxon>Nepomorpha</taxon>
        <taxon>Nepidae</taxon>
        <taxon>Ranatrinae</taxon>
        <taxon>Ranatra</taxon>
    </lineage>
</organism>
<dbReference type="AlphaFoldDB" id="A0ABD0YL76"/>
<dbReference type="InterPro" id="IPR001128">
    <property type="entry name" value="Cyt_P450"/>
</dbReference>
<evidence type="ECO:0000256" key="5">
    <source>
        <dbReference type="ARBA" id="ARBA00023002"/>
    </source>
</evidence>
<dbReference type="SUPFAM" id="SSF48264">
    <property type="entry name" value="Cytochrome P450"/>
    <property type="match status" value="1"/>
</dbReference>
<keyword evidence="4" id="KW-0479">Metal-binding</keyword>
<dbReference type="InterPro" id="IPR036396">
    <property type="entry name" value="Cyt_P450_sf"/>
</dbReference>
<keyword evidence="5" id="KW-0560">Oxidoreductase</keyword>
<evidence type="ECO:0000313" key="9">
    <source>
        <dbReference type="Proteomes" id="UP001558652"/>
    </source>
</evidence>
<dbReference type="GO" id="GO:0004497">
    <property type="term" value="F:monooxygenase activity"/>
    <property type="evidence" value="ECO:0007669"/>
    <property type="project" value="UniProtKB-KW"/>
</dbReference>
<evidence type="ECO:0000256" key="1">
    <source>
        <dbReference type="ARBA" id="ARBA00001971"/>
    </source>
</evidence>
<dbReference type="Gene3D" id="1.10.630.10">
    <property type="entry name" value="Cytochrome P450"/>
    <property type="match status" value="1"/>
</dbReference>
<evidence type="ECO:0008006" key="10">
    <source>
        <dbReference type="Google" id="ProtNLM"/>
    </source>
</evidence>
<evidence type="ECO:0000256" key="4">
    <source>
        <dbReference type="ARBA" id="ARBA00022723"/>
    </source>
</evidence>
<comment type="similarity">
    <text evidence="2">Belongs to the cytochrome P450 family.</text>
</comment>
<gene>
    <name evidence="8" type="ORF">AAG570_010917</name>
</gene>
<name>A0ABD0YL76_9HEMI</name>
<evidence type="ECO:0000256" key="7">
    <source>
        <dbReference type="ARBA" id="ARBA00023033"/>
    </source>
</evidence>
<dbReference type="Pfam" id="PF00067">
    <property type="entry name" value="p450"/>
    <property type="match status" value="1"/>
</dbReference>
<evidence type="ECO:0000256" key="6">
    <source>
        <dbReference type="ARBA" id="ARBA00023004"/>
    </source>
</evidence>
<keyword evidence="3" id="KW-0349">Heme</keyword>
<accession>A0ABD0YL76</accession>
<dbReference type="Proteomes" id="UP001558652">
    <property type="component" value="Unassembled WGS sequence"/>
</dbReference>
<evidence type="ECO:0000313" key="8">
    <source>
        <dbReference type="EMBL" id="KAL1131299.1"/>
    </source>
</evidence>
<keyword evidence="7" id="KW-0503">Monooxygenase</keyword>
<keyword evidence="6" id="KW-0408">Iron</keyword>
<evidence type="ECO:0000256" key="3">
    <source>
        <dbReference type="ARBA" id="ARBA00022617"/>
    </source>
</evidence>
<dbReference type="PANTHER" id="PTHR24279">
    <property type="entry name" value="CYTOCHROME P450"/>
    <property type="match status" value="1"/>
</dbReference>
<comment type="caution">
    <text evidence="8">The sequence shown here is derived from an EMBL/GenBank/DDBJ whole genome shotgun (WGS) entry which is preliminary data.</text>
</comment>
<evidence type="ECO:0000256" key="2">
    <source>
        <dbReference type="ARBA" id="ARBA00010617"/>
    </source>
</evidence>
<dbReference type="InterPro" id="IPR050479">
    <property type="entry name" value="CYP11_CYP27_families"/>
</dbReference>
<reference evidence="8 9" key="1">
    <citation type="submission" date="2024-07" db="EMBL/GenBank/DDBJ databases">
        <title>Chromosome-level genome assembly of the water stick insect Ranatra chinensis (Heteroptera: Nepidae).</title>
        <authorList>
            <person name="Liu X."/>
        </authorList>
    </citation>
    <scope>NUCLEOTIDE SEQUENCE [LARGE SCALE GENOMIC DNA]</scope>
    <source>
        <strain evidence="8">Cailab_2021Rc</strain>
        <tissue evidence="8">Muscle</tissue>
    </source>
</reference>
<dbReference type="PANTHER" id="PTHR24279:SF120">
    <property type="entry name" value="CYTOCHROME P450"/>
    <property type="match status" value="1"/>
</dbReference>
<proteinExistence type="inferred from homology"/>
<dbReference type="GO" id="GO:0046872">
    <property type="term" value="F:metal ion binding"/>
    <property type="evidence" value="ECO:0007669"/>
    <property type="project" value="UniProtKB-KW"/>
</dbReference>
<sequence>MSLRYPVRSVQCRRLLGSSARLSDKMVDSLTGPKMTGQPTTVLKRISGDLGEEDTLQTDALLMTAMEPLAQETAKKAKAYGSQDQEAGQGVSPVFALPFTDMPGPLLLRVLNRFWQYLPVVGTQLAASLIHSTNAFMVSAGSRVKFARNIRPYEYLFNEYGPVVRLHGPFGGDMVMLSHPDDIRAVYTKEDEMAATEQEGTRPQVTALLDSMEAYRRAKPQTQIPVPELEIGALRQLLTDELVHRTDDFEKMMIYAADNLINRMSTLRSLQEELPPTFIMDLYNWSVECVMRILFGRRLEGREGWSVSETNRSGLCEAVLEASRALASCESGTQFWRIMPTPSWTKLSNACDILEGIISRSVRLSYMRLDKLVKNGPEDSNKSLSFFESMLVRENLSADDALTRVLDIILIGVNTAVNTTGFLMYHIARNAKIQKTLFEEVTRVVPRKDSAVHYTGHMNYLTASITETVRLNPPFPYVRRQVTKDTVVHGYTVPKGVMYSSGTYVVMANEIAFLREDNFEEAHKFKPERWLEGSCPNVDPLDVMPYCRTYPKQLLYQQIAVLIAKVIRNFKIEYNYGPITTGGRLLAAPSRPFMFRIMDRP</sequence>
<comment type="cofactor">
    <cofactor evidence="1">
        <name>heme</name>
        <dbReference type="ChEBI" id="CHEBI:30413"/>
    </cofactor>
</comment>
<keyword evidence="9" id="KW-1185">Reference proteome</keyword>